<evidence type="ECO:0000256" key="1">
    <source>
        <dbReference type="ARBA" id="ARBA00022670"/>
    </source>
</evidence>
<keyword evidence="6" id="KW-1185">Reference proteome</keyword>
<dbReference type="Gene3D" id="3.40.630.10">
    <property type="entry name" value="Zn peptidases"/>
    <property type="match status" value="1"/>
</dbReference>
<evidence type="ECO:0000259" key="4">
    <source>
        <dbReference type="Pfam" id="PF07687"/>
    </source>
</evidence>
<dbReference type="PANTHER" id="PTHR43270:SF12">
    <property type="entry name" value="SUCCINYL-DIAMINOPIMELATE DESUCCINYLASE"/>
    <property type="match status" value="1"/>
</dbReference>
<accession>A0A9X2DAP5</accession>
<dbReference type="InterPro" id="IPR051458">
    <property type="entry name" value="Cyt/Met_Dipeptidase"/>
</dbReference>
<dbReference type="RefSeq" id="WP_250828615.1">
    <property type="nucleotide sequence ID" value="NZ_JAMOIL010000034.1"/>
</dbReference>
<feature type="domain" description="Peptidase M20 dimerisation" evidence="4">
    <location>
        <begin position="206"/>
        <end position="354"/>
    </location>
</feature>
<dbReference type="GO" id="GO:0006508">
    <property type="term" value="P:proteolysis"/>
    <property type="evidence" value="ECO:0007669"/>
    <property type="project" value="UniProtKB-KW"/>
</dbReference>
<reference evidence="5" key="1">
    <citation type="submission" date="2022-05" db="EMBL/GenBank/DDBJ databases">
        <authorList>
            <person name="Tuo L."/>
        </authorList>
    </citation>
    <scope>NUCLEOTIDE SEQUENCE</scope>
    <source>
        <strain evidence="5">BSK12Z-4</strain>
    </source>
</reference>
<proteinExistence type="predicted"/>
<keyword evidence="2" id="KW-0479">Metal-binding</keyword>
<dbReference type="Proteomes" id="UP001139485">
    <property type="component" value="Unassembled WGS sequence"/>
</dbReference>
<evidence type="ECO:0000313" key="6">
    <source>
        <dbReference type="Proteomes" id="UP001139485"/>
    </source>
</evidence>
<name>A0A9X2DAP5_9ACTN</name>
<dbReference type="PANTHER" id="PTHR43270">
    <property type="entry name" value="BETA-ALA-HIS DIPEPTIDASE"/>
    <property type="match status" value="1"/>
</dbReference>
<keyword evidence="3" id="KW-0378">Hydrolase</keyword>
<dbReference type="EMBL" id="JAMOIL010000034">
    <property type="protein sequence ID" value="MCM0622398.1"/>
    <property type="molecule type" value="Genomic_DNA"/>
</dbReference>
<organism evidence="5 6">
    <name type="scientific">Nocardioides bruguierae</name>
    <dbReference type="NCBI Taxonomy" id="2945102"/>
    <lineage>
        <taxon>Bacteria</taxon>
        <taxon>Bacillati</taxon>
        <taxon>Actinomycetota</taxon>
        <taxon>Actinomycetes</taxon>
        <taxon>Propionibacteriales</taxon>
        <taxon>Nocardioidaceae</taxon>
        <taxon>Nocardioides</taxon>
    </lineage>
</organism>
<dbReference type="NCBIfam" id="NF005914">
    <property type="entry name" value="PRK07907.1"/>
    <property type="match status" value="1"/>
</dbReference>
<evidence type="ECO:0000313" key="5">
    <source>
        <dbReference type="EMBL" id="MCM0622398.1"/>
    </source>
</evidence>
<gene>
    <name evidence="5" type="ORF">M8330_19080</name>
</gene>
<dbReference type="InterPro" id="IPR002933">
    <property type="entry name" value="Peptidase_M20"/>
</dbReference>
<dbReference type="GO" id="GO:0046872">
    <property type="term" value="F:metal ion binding"/>
    <property type="evidence" value="ECO:0007669"/>
    <property type="project" value="UniProtKB-KW"/>
</dbReference>
<protein>
    <submittedName>
        <fullName evidence="5">Dipeptidase</fullName>
    </submittedName>
</protein>
<dbReference type="Pfam" id="PF01546">
    <property type="entry name" value="Peptidase_M20"/>
    <property type="match status" value="1"/>
</dbReference>
<dbReference type="AlphaFoldDB" id="A0A9X2DAP5"/>
<dbReference type="InterPro" id="IPR011650">
    <property type="entry name" value="Peptidase_M20_dimer"/>
</dbReference>
<dbReference type="SUPFAM" id="SSF53187">
    <property type="entry name" value="Zn-dependent exopeptidases"/>
    <property type="match status" value="1"/>
</dbReference>
<dbReference type="Gene3D" id="3.30.70.360">
    <property type="match status" value="1"/>
</dbReference>
<dbReference type="Pfam" id="PF07687">
    <property type="entry name" value="M20_dimer"/>
    <property type="match status" value="1"/>
</dbReference>
<comment type="caution">
    <text evidence="5">The sequence shown here is derived from an EMBL/GenBank/DDBJ whole genome shotgun (WGS) entry which is preliminary data.</text>
</comment>
<sequence length="460" mass="48331">MSNPQSSSPSTPLTTEAARAKVAAILPGIRSDLEDLVKIESVGADPARRGEVDRSAEAVRALFAAEGFDAEIVSHEGGFPAVLAHKAAKVEGAPTVLLYAHHDVQPENDHADWDTPPFVPTERDGRLYARGAADDKAGIAAHLGAIRALGDDLPVNVTMFIEGEEELGSETLPDLLATYKDRLKADVIVIADSGNWDIGVPALTTSLRGLVRMDVEVRTLTHAVHSGMWGGLAPDALIALSRLISTLHTDAGDVAVEGLHAGPAADVDYPEERLRAESGAAPGLEWIGTGSAVERLWTKPALSITGLDAPKVDGASNTLVPAARARISMRVAPGDTTENAEACLRAHLEQHVPWGATLSMTTIDTGEATAIEATGPHYDVARGAFTDAWDGTEPVDMGVGGSIPFIAEFLESFPAASVLVTGVEDPDTRAHGANEGLHLAEFERVLVAETLLLARLGARD</sequence>
<dbReference type="GO" id="GO:0008233">
    <property type="term" value="F:peptidase activity"/>
    <property type="evidence" value="ECO:0007669"/>
    <property type="project" value="UniProtKB-KW"/>
</dbReference>
<evidence type="ECO:0000256" key="3">
    <source>
        <dbReference type="ARBA" id="ARBA00022801"/>
    </source>
</evidence>
<evidence type="ECO:0000256" key="2">
    <source>
        <dbReference type="ARBA" id="ARBA00022723"/>
    </source>
</evidence>
<keyword evidence="1" id="KW-0645">Protease</keyword>